<dbReference type="AlphaFoldDB" id="A0A158L1W8"/>
<protein>
    <submittedName>
        <fullName evidence="1">Uncharacterized protein</fullName>
    </submittedName>
</protein>
<organism evidence="1 2">
    <name type="scientific">Caballeronia choica</name>
    <dbReference type="NCBI Taxonomy" id="326476"/>
    <lineage>
        <taxon>Bacteria</taxon>
        <taxon>Pseudomonadati</taxon>
        <taxon>Pseudomonadota</taxon>
        <taxon>Betaproteobacteria</taxon>
        <taxon>Burkholderiales</taxon>
        <taxon>Burkholderiaceae</taxon>
        <taxon>Caballeronia</taxon>
    </lineage>
</organism>
<gene>
    <name evidence="1" type="ORF">AWB68_08215</name>
</gene>
<evidence type="ECO:0000313" key="2">
    <source>
        <dbReference type="Proteomes" id="UP000054770"/>
    </source>
</evidence>
<dbReference type="EMBL" id="FCON02000254">
    <property type="protein sequence ID" value="SAL86953.1"/>
    <property type="molecule type" value="Genomic_DNA"/>
</dbReference>
<proteinExistence type="predicted"/>
<evidence type="ECO:0000313" key="1">
    <source>
        <dbReference type="EMBL" id="SAL86953.1"/>
    </source>
</evidence>
<sequence length="33" mass="3787">MKNALKYPRFIPLTRQEQSAVFFISARETEGGT</sequence>
<reference evidence="1" key="1">
    <citation type="submission" date="2016-01" db="EMBL/GenBank/DDBJ databases">
        <authorList>
            <person name="Peeters C."/>
        </authorList>
    </citation>
    <scope>NUCLEOTIDE SEQUENCE [LARGE SCALE GENOMIC DNA]</scope>
    <source>
        <strain evidence="1">LMG 22940</strain>
    </source>
</reference>
<keyword evidence="2" id="KW-1185">Reference proteome</keyword>
<name>A0A158L1W8_9BURK</name>
<accession>A0A158L1W8</accession>
<comment type="caution">
    <text evidence="1">The sequence shown here is derived from an EMBL/GenBank/DDBJ whole genome shotgun (WGS) entry which is preliminary data.</text>
</comment>
<dbReference type="Proteomes" id="UP000054770">
    <property type="component" value="Unassembled WGS sequence"/>
</dbReference>